<accession>A0ABY3ZEQ6</accession>
<sequence length="204" mass="23257">MSDDDVPPDAASAARRPQLTQPALDFVDLPIDFEAFYLGHQEFFHTFAELHLGSRAAAEESVHRVFLEILAGWDGLLQEEDLEQHTLAVLHRHVTTQLEQEQRDPAFLINGPIARSLRAVRDELELADGPCGLYEAITLLPPRQFTVIVLRHLMGYPTRQIARYMGLNERTVDYHGRKGRDRLRVHLQLPPDPNRNSKKKGRGQ</sequence>
<protein>
    <submittedName>
        <fullName evidence="6">RNA polymerase sigma factor</fullName>
    </submittedName>
</protein>
<dbReference type="EMBL" id="CP094299">
    <property type="protein sequence ID" value="UNZ08614.1"/>
    <property type="molecule type" value="Genomic_DNA"/>
</dbReference>
<dbReference type="InterPro" id="IPR013324">
    <property type="entry name" value="RNA_pol_sigma_r3/r4-like"/>
</dbReference>
<dbReference type="InterPro" id="IPR013249">
    <property type="entry name" value="RNA_pol_sigma70_r4_t2"/>
</dbReference>
<dbReference type="Pfam" id="PF08281">
    <property type="entry name" value="Sigma70_r4_2"/>
    <property type="match status" value="1"/>
</dbReference>
<evidence type="ECO:0000259" key="5">
    <source>
        <dbReference type="Pfam" id="PF08281"/>
    </source>
</evidence>
<dbReference type="PANTHER" id="PTHR43133:SF46">
    <property type="entry name" value="RNA POLYMERASE SIGMA-70 FACTOR ECF SUBFAMILY"/>
    <property type="match status" value="1"/>
</dbReference>
<name>A0ABY3ZEQ6_STRRM</name>
<dbReference type="SUPFAM" id="SSF88659">
    <property type="entry name" value="Sigma3 and sigma4 domains of RNA polymerase sigma factors"/>
    <property type="match status" value="1"/>
</dbReference>
<organism evidence="6 7">
    <name type="scientific">Streptomyces rimosus subsp. rimosus</name>
    <dbReference type="NCBI Taxonomy" id="132474"/>
    <lineage>
        <taxon>Bacteria</taxon>
        <taxon>Bacillati</taxon>
        <taxon>Actinomycetota</taxon>
        <taxon>Actinomycetes</taxon>
        <taxon>Kitasatosporales</taxon>
        <taxon>Streptomycetaceae</taxon>
        <taxon>Streptomyces</taxon>
    </lineage>
</organism>
<dbReference type="InterPro" id="IPR014284">
    <property type="entry name" value="RNA_pol_sigma-70_dom"/>
</dbReference>
<evidence type="ECO:0000256" key="1">
    <source>
        <dbReference type="ARBA" id="ARBA00010641"/>
    </source>
</evidence>
<keyword evidence="7" id="KW-1185">Reference proteome</keyword>
<reference evidence="6 7" key="1">
    <citation type="submission" date="2022-03" db="EMBL/GenBank/DDBJ databases">
        <title>Complete genome of Streptomyces rimosus ssp. rimosus R7 (=ATCC 10970).</title>
        <authorList>
            <person name="Beganovic S."/>
            <person name="Ruckert C."/>
            <person name="Busche T."/>
            <person name="Kalinowski J."/>
            <person name="Wittmann C."/>
        </authorList>
    </citation>
    <scope>NUCLEOTIDE SEQUENCE [LARGE SCALE GENOMIC DNA]</scope>
    <source>
        <strain evidence="6 7">R7</strain>
        <plasmid evidence="6 7">pSRIMR7</plasmid>
    </source>
</reference>
<evidence type="ECO:0000256" key="4">
    <source>
        <dbReference type="ARBA" id="ARBA00023163"/>
    </source>
</evidence>
<evidence type="ECO:0000313" key="7">
    <source>
        <dbReference type="Proteomes" id="UP000829494"/>
    </source>
</evidence>
<feature type="domain" description="RNA polymerase sigma factor 70 region 4 type 2" evidence="5">
    <location>
        <begin position="133"/>
        <end position="183"/>
    </location>
</feature>
<dbReference type="GeneID" id="66860663"/>
<keyword evidence="3" id="KW-0731">Sigma factor</keyword>
<gene>
    <name evidence="6" type="ORF">SRIMR7_41345</name>
</gene>
<keyword evidence="2" id="KW-0805">Transcription regulation</keyword>
<dbReference type="NCBIfam" id="TIGR02937">
    <property type="entry name" value="sigma70-ECF"/>
    <property type="match status" value="1"/>
</dbReference>
<geneLocation type="plasmid" evidence="6 7">
    <name>pSRIMR7</name>
</geneLocation>
<comment type="similarity">
    <text evidence="1">Belongs to the sigma-70 factor family. ECF subfamily.</text>
</comment>
<evidence type="ECO:0000256" key="2">
    <source>
        <dbReference type="ARBA" id="ARBA00023015"/>
    </source>
</evidence>
<evidence type="ECO:0000313" key="6">
    <source>
        <dbReference type="EMBL" id="UNZ08614.1"/>
    </source>
</evidence>
<keyword evidence="6" id="KW-0614">Plasmid</keyword>
<dbReference type="PANTHER" id="PTHR43133">
    <property type="entry name" value="RNA POLYMERASE ECF-TYPE SIGMA FACTO"/>
    <property type="match status" value="1"/>
</dbReference>
<dbReference type="Proteomes" id="UP000829494">
    <property type="component" value="Plasmid pSRIMR7"/>
</dbReference>
<dbReference type="RefSeq" id="WP_003979139.1">
    <property type="nucleotide sequence ID" value="NZ_CP043496.1"/>
</dbReference>
<dbReference type="InterPro" id="IPR036388">
    <property type="entry name" value="WH-like_DNA-bd_sf"/>
</dbReference>
<keyword evidence="4" id="KW-0804">Transcription</keyword>
<evidence type="ECO:0000256" key="3">
    <source>
        <dbReference type="ARBA" id="ARBA00023082"/>
    </source>
</evidence>
<dbReference type="InterPro" id="IPR039425">
    <property type="entry name" value="RNA_pol_sigma-70-like"/>
</dbReference>
<proteinExistence type="inferred from homology"/>
<dbReference type="Gene3D" id="1.10.10.10">
    <property type="entry name" value="Winged helix-like DNA-binding domain superfamily/Winged helix DNA-binding domain"/>
    <property type="match status" value="1"/>
</dbReference>